<proteinExistence type="predicted"/>
<name>A0A5J5LEW4_HALHI</name>
<reference evidence="1 2" key="1">
    <citation type="submission" date="2018-11" db="EMBL/GenBank/DDBJ databases">
        <title>Genomic analysis of Haloarcula hispanica CBA1121.</title>
        <authorList>
            <person name="Kim Y.B."/>
            <person name="Roh S.W."/>
        </authorList>
    </citation>
    <scope>NUCLEOTIDE SEQUENCE [LARGE SCALE GENOMIC DNA]</scope>
    <source>
        <strain evidence="1 2">CBA1121</strain>
    </source>
</reference>
<sequence>MTGAATIPIAVMSVVSARLRTAPQDGYQPEHYQHAIVAIENQCTPDRTTAVRSVCTSFQLLL</sequence>
<dbReference type="EMBL" id="RQWK01000002">
    <property type="protein sequence ID" value="KAA9404792.1"/>
    <property type="molecule type" value="Genomic_DNA"/>
</dbReference>
<comment type="caution">
    <text evidence="1">The sequence shown here is derived from an EMBL/GenBank/DDBJ whole genome shotgun (WGS) entry which is preliminary data.</text>
</comment>
<gene>
    <name evidence="1" type="ORF">EGO51_15685</name>
</gene>
<evidence type="ECO:0000313" key="1">
    <source>
        <dbReference type="EMBL" id="KAA9404792.1"/>
    </source>
</evidence>
<accession>A0A5J5LEW4</accession>
<evidence type="ECO:0000313" key="2">
    <source>
        <dbReference type="Proteomes" id="UP000326244"/>
    </source>
</evidence>
<organism evidence="1 2">
    <name type="scientific">Haloarcula hispanica</name>
    <dbReference type="NCBI Taxonomy" id="51589"/>
    <lineage>
        <taxon>Archaea</taxon>
        <taxon>Methanobacteriati</taxon>
        <taxon>Methanobacteriota</taxon>
        <taxon>Stenosarchaea group</taxon>
        <taxon>Halobacteria</taxon>
        <taxon>Halobacteriales</taxon>
        <taxon>Haloarculaceae</taxon>
        <taxon>Haloarcula</taxon>
    </lineage>
</organism>
<dbReference type="Proteomes" id="UP000326244">
    <property type="component" value="Unassembled WGS sequence"/>
</dbReference>
<protein>
    <submittedName>
        <fullName evidence="1">Uncharacterized protein</fullName>
    </submittedName>
</protein>
<dbReference type="AlphaFoldDB" id="A0A5J5LEW4"/>